<accession>A0A9P1E048</accession>
<feature type="region of interest" description="Disordered" evidence="1">
    <location>
        <begin position="261"/>
        <end position="330"/>
    </location>
</feature>
<dbReference type="AlphaFoldDB" id="A0A9P1E048"/>
<protein>
    <recommendedName>
        <fullName evidence="2">Aminotransferase-like plant mobile domain-containing protein</fullName>
    </recommendedName>
</protein>
<proteinExistence type="predicted"/>
<evidence type="ECO:0000313" key="4">
    <source>
        <dbReference type="Proteomes" id="UP001152484"/>
    </source>
</evidence>
<evidence type="ECO:0000259" key="2">
    <source>
        <dbReference type="Pfam" id="PF10536"/>
    </source>
</evidence>
<comment type="caution">
    <text evidence="3">The sequence shown here is derived from an EMBL/GenBank/DDBJ whole genome shotgun (WGS) entry which is preliminary data.</text>
</comment>
<evidence type="ECO:0000313" key="3">
    <source>
        <dbReference type="EMBL" id="CAH9068908.1"/>
    </source>
</evidence>
<dbReference type="EMBL" id="CAMAPE010000005">
    <property type="protein sequence ID" value="CAH9068908.1"/>
    <property type="molecule type" value="Genomic_DNA"/>
</dbReference>
<name>A0A9P1E048_CUSEU</name>
<dbReference type="InterPro" id="IPR044824">
    <property type="entry name" value="MAIN-like"/>
</dbReference>
<feature type="compositionally biased region" description="Basic residues" evidence="1">
    <location>
        <begin position="268"/>
        <end position="286"/>
    </location>
</feature>
<dbReference type="Pfam" id="PF10536">
    <property type="entry name" value="PMD"/>
    <property type="match status" value="1"/>
</dbReference>
<keyword evidence="4" id="KW-1185">Reference proteome</keyword>
<dbReference type="InterPro" id="IPR019557">
    <property type="entry name" value="AminoTfrase-like_pln_mobile"/>
</dbReference>
<dbReference type="OrthoDB" id="1871193at2759"/>
<gene>
    <name evidence="3" type="ORF">CEURO_LOCUS3000</name>
</gene>
<feature type="compositionally biased region" description="Polar residues" evidence="1">
    <location>
        <begin position="304"/>
        <end position="314"/>
    </location>
</feature>
<feature type="region of interest" description="Disordered" evidence="1">
    <location>
        <begin position="354"/>
        <end position="385"/>
    </location>
</feature>
<dbReference type="PANTHER" id="PTHR46033">
    <property type="entry name" value="PROTEIN MAIN-LIKE 2"/>
    <property type="match status" value="1"/>
</dbReference>
<reference evidence="3" key="1">
    <citation type="submission" date="2022-07" db="EMBL/GenBank/DDBJ databases">
        <authorList>
            <person name="Macas J."/>
            <person name="Novak P."/>
            <person name="Neumann P."/>
        </authorList>
    </citation>
    <scope>NUCLEOTIDE SEQUENCE</scope>
</reference>
<dbReference type="Proteomes" id="UP001152484">
    <property type="component" value="Unassembled WGS sequence"/>
</dbReference>
<dbReference type="GO" id="GO:0010073">
    <property type="term" value="P:meristem maintenance"/>
    <property type="evidence" value="ECO:0007669"/>
    <property type="project" value="InterPro"/>
</dbReference>
<feature type="domain" description="Aminotransferase-like plant mobile" evidence="2">
    <location>
        <begin position="1"/>
        <end position="183"/>
    </location>
</feature>
<feature type="compositionally biased region" description="Basic and acidic residues" evidence="1">
    <location>
        <begin position="368"/>
        <end position="379"/>
    </location>
</feature>
<evidence type="ECO:0000256" key="1">
    <source>
        <dbReference type="SAM" id="MobiDB-lite"/>
    </source>
</evidence>
<sequence length="385" mass="44348">MCKAAKAQAKQIGGCLILLQIWAWERLPMVRPQGHLPLDHILDFPYAVRWACQHDWQQTNIFSLRVYRDQLDRMTEDEFKWIPYPLMNLPAYCHDANDLWAAEVPLIYTRFSEAHYPRRFCRQFNAYQDRPAPVVAGHRHHNSGSRFMVELVEEWALRWNKIFPLQWVDEGPFISDEYREWYRNVGKRWLTNPCVDRPTQGFVPAHPQAAIAIQCLGEIIRRLRVRDDPDDIIAHGVECLTRLGAEEAIDHDIITYEAADVDPLTAHRPPRPHRGRGGPTRGRRIGRGNVRMGDAGTHDDAHLHSQSSRASSYHPSPVHQPHVYSTPTSPNIPIFDAGPSFFHSPVDWMIDLFGSETAGPSTQPAVEVRPRWEPRSRETDSDESE</sequence>
<organism evidence="3 4">
    <name type="scientific">Cuscuta europaea</name>
    <name type="common">European dodder</name>
    <dbReference type="NCBI Taxonomy" id="41803"/>
    <lineage>
        <taxon>Eukaryota</taxon>
        <taxon>Viridiplantae</taxon>
        <taxon>Streptophyta</taxon>
        <taxon>Embryophyta</taxon>
        <taxon>Tracheophyta</taxon>
        <taxon>Spermatophyta</taxon>
        <taxon>Magnoliopsida</taxon>
        <taxon>eudicotyledons</taxon>
        <taxon>Gunneridae</taxon>
        <taxon>Pentapetalae</taxon>
        <taxon>asterids</taxon>
        <taxon>lamiids</taxon>
        <taxon>Solanales</taxon>
        <taxon>Convolvulaceae</taxon>
        <taxon>Cuscuteae</taxon>
        <taxon>Cuscuta</taxon>
        <taxon>Cuscuta subgen. Cuscuta</taxon>
    </lineage>
</organism>
<dbReference type="PANTHER" id="PTHR46033:SF8">
    <property type="entry name" value="PROTEIN MAINTENANCE OF MERISTEMS-LIKE"/>
    <property type="match status" value="1"/>
</dbReference>